<comment type="caution">
    <text evidence="10">The sequence shown here is derived from an EMBL/GenBank/DDBJ whole genome shotgun (WGS) entry which is preliminary data.</text>
</comment>
<evidence type="ECO:0000256" key="4">
    <source>
        <dbReference type="ARBA" id="ARBA00022692"/>
    </source>
</evidence>
<dbReference type="AlphaFoldDB" id="A0A918IQB1"/>
<dbReference type="RefSeq" id="WP_026812281.1">
    <property type="nucleotide sequence ID" value="NZ_BMWP01000002.1"/>
</dbReference>
<evidence type="ECO:0000256" key="1">
    <source>
        <dbReference type="ARBA" id="ARBA00004141"/>
    </source>
</evidence>
<feature type="transmembrane region" description="Helical" evidence="8">
    <location>
        <begin position="92"/>
        <end position="108"/>
    </location>
</feature>
<evidence type="ECO:0000256" key="3">
    <source>
        <dbReference type="ARBA" id="ARBA00022670"/>
    </source>
</evidence>
<feature type="transmembrane region" description="Helical" evidence="8">
    <location>
        <begin position="12"/>
        <end position="30"/>
    </location>
</feature>
<comment type="similarity">
    <text evidence="2">Belongs to the peptidase S54 family.</text>
</comment>
<sequence length="253" mass="29131">MTENTYFKFSNSVIVVPLFTVLAIWTVFFIELKFQVNLNHYGIYPRSFTGLRGIVLSPFLHGSVDHLYNNTIPIAILTAALVYFYRGIAYKVLLIGVLLSGLITWLIGRPSYHIGISGLIYVLATFIFFKGVLSKHYRLVALSLIVVFIYGSMLWYIFPVKEGISWEGHLGGFSTGLLLALTLRTSLPKPKKYDWEREDYNEEDDDFLKHFDENGNFIESRNEEPNQGLDQPRVIYHYKKIEKEDLKDGEAQN</sequence>
<comment type="subcellular location">
    <subcellularLocation>
        <location evidence="1">Membrane</location>
        <topology evidence="1">Multi-pass membrane protein</topology>
    </subcellularLocation>
</comment>
<keyword evidence="11" id="KW-1185">Reference proteome</keyword>
<reference evidence="10" key="2">
    <citation type="submission" date="2020-09" db="EMBL/GenBank/DDBJ databases">
        <authorList>
            <person name="Sun Q."/>
            <person name="Kim S."/>
        </authorList>
    </citation>
    <scope>NUCLEOTIDE SEQUENCE</scope>
    <source>
        <strain evidence="10">KCTC 12113</strain>
    </source>
</reference>
<evidence type="ECO:0000256" key="2">
    <source>
        <dbReference type="ARBA" id="ARBA00009045"/>
    </source>
</evidence>
<evidence type="ECO:0000313" key="11">
    <source>
        <dbReference type="Proteomes" id="UP000634668"/>
    </source>
</evidence>
<dbReference type="GO" id="GO:0016020">
    <property type="term" value="C:membrane"/>
    <property type="evidence" value="ECO:0007669"/>
    <property type="project" value="UniProtKB-SubCell"/>
</dbReference>
<accession>A0A918IQB1</accession>
<gene>
    <name evidence="10" type="ORF">GCM10007383_05410</name>
</gene>
<name>A0A918IQB1_9FLAO</name>
<evidence type="ECO:0000256" key="8">
    <source>
        <dbReference type="SAM" id="Phobius"/>
    </source>
</evidence>
<dbReference type="GO" id="GO:0006508">
    <property type="term" value="P:proteolysis"/>
    <property type="evidence" value="ECO:0007669"/>
    <property type="project" value="UniProtKB-KW"/>
</dbReference>
<dbReference type="PANTHER" id="PTHR43066:SF1">
    <property type="entry name" value="RHOMBOID PROTEIN 2"/>
    <property type="match status" value="1"/>
</dbReference>
<dbReference type="PANTHER" id="PTHR43066">
    <property type="entry name" value="RHOMBOID-RELATED PROTEIN"/>
    <property type="match status" value="1"/>
</dbReference>
<keyword evidence="3 10" id="KW-0645">Protease</keyword>
<organism evidence="10 11">
    <name type="scientific">Arenibacter certesii</name>
    <dbReference type="NCBI Taxonomy" id="228955"/>
    <lineage>
        <taxon>Bacteria</taxon>
        <taxon>Pseudomonadati</taxon>
        <taxon>Bacteroidota</taxon>
        <taxon>Flavobacteriia</taxon>
        <taxon>Flavobacteriales</taxon>
        <taxon>Flavobacteriaceae</taxon>
        <taxon>Arenibacter</taxon>
    </lineage>
</organism>
<evidence type="ECO:0000256" key="5">
    <source>
        <dbReference type="ARBA" id="ARBA00022801"/>
    </source>
</evidence>
<protein>
    <submittedName>
        <fullName evidence="10">Rhomboid family intramembrane serine protease</fullName>
    </submittedName>
</protein>
<feature type="transmembrane region" description="Helical" evidence="8">
    <location>
        <begin position="114"/>
        <end position="132"/>
    </location>
</feature>
<dbReference type="Gene3D" id="1.20.1540.10">
    <property type="entry name" value="Rhomboid-like"/>
    <property type="match status" value="1"/>
</dbReference>
<dbReference type="InterPro" id="IPR022764">
    <property type="entry name" value="Peptidase_S54_rhomboid_dom"/>
</dbReference>
<dbReference type="InterPro" id="IPR035952">
    <property type="entry name" value="Rhomboid-like_sf"/>
</dbReference>
<dbReference type="Pfam" id="PF01694">
    <property type="entry name" value="Rhomboid"/>
    <property type="match status" value="1"/>
</dbReference>
<keyword evidence="7 8" id="KW-0472">Membrane</keyword>
<dbReference type="SUPFAM" id="SSF144091">
    <property type="entry name" value="Rhomboid-like"/>
    <property type="match status" value="1"/>
</dbReference>
<keyword evidence="5" id="KW-0378">Hydrolase</keyword>
<proteinExistence type="inferred from homology"/>
<keyword evidence="4 8" id="KW-0812">Transmembrane</keyword>
<dbReference type="GO" id="GO:0004252">
    <property type="term" value="F:serine-type endopeptidase activity"/>
    <property type="evidence" value="ECO:0007669"/>
    <property type="project" value="InterPro"/>
</dbReference>
<feature type="transmembrane region" description="Helical" evidence="8">
    <location>
        <begin position="139"/>
        <end position="158"/>
    </location>
</feature>
<dbReference type="Proteomes" id="UP000634668">
    <property type="component" value="Unassembled WGS sequence"/>
</dbReference>
<evidence type="ECO:0000256" key="7">
    <source>
        <dbReference type="ARBA" id="ARBA00023136"/>
    </source>
</evidence>
<feature type="domain" description="Peptidase S54 rhomboid" evidence="9">
    <location>
        <begin position="53"/>
        <end position="184"/>
    </location>
</feature>
<feature type="transmembrane region" description="Helical" evidence="8">
    <location>
        <begin position="67"/>
        <end position="85"/>
    </location>
</feature>
<keyword evidence="6 8" id="KW-1133">Transmembrane helix</keyword>
<evidence type="ECO:0000313" key="10">
    <source>
        <dbReference type="EMBL" id="GGW23883.1"/>
    </source>
</evidence>
<evidence type="ECO:0000259" key="9">
    <source>
        <dbReference type="Pfam" id="PF01694"/>
    </source>
</evidence>
<dbReference type="EMBL" id="BMWP01000002">
    <property type="protein sequence ID" value="GGW23883.1"/>
    <property type="molecule type" value="Genomic_DNA"/>
</dbReference>
<reference evidence="10" key="1">
    <citation type="journal article" date="2014" name="Int. J. Syst. Evol. Microbiol.">
        <title>Complete genome sequence of Corynebacterium casei LMG S-19264T (=DSM 44701T), isolated from a smear-ripened cheese.</title>
        <authorList>
            <consortium name="US DOE Joint Genome Institute (JGI-PGF)"/>
            <person name="Walter F."/>
            <person name="Albersmeier A."/>
            <person name="Kalinowski J."/>
            <person name="Ruckert C."/>
        </authorList>
    </citation>
    <scope>NUCLEOTIDE SEQUENCE</scope>
    <source>
        <strain evidence="10">KCTC 12113</strain>
    </source>
</reference>
<feature type="transmembrane region" description="Helical" evidence="8">
    <location>
        <begin position="170"/>
        <end position="187"/>
    </location>
</feature>
<evidence type="ECO:0000256" key="6">
    <source>
        <dbReference type="ARBA" id="ARBA00022989"/>
    </source>
</evidence>